<feature type="domain" description="KHDRBS Qua1" evidence="1">
    <location>
        <begin position="5"/>
        <end position="54"/>
    </location>
</feature>
<dbReference type="GeneTree" id="ENSGT00940000157280"/>
<organism evidence="2 3">
    <name type="scientific">Oryzias melastigma</name>
    <name type="common">Marine medaka</name>
    <dbReference type="NCBI Taxonomy" id="30732"/>
    <lineage>
        <taxon>Eukaryota</taxon>
        <taxon>Metazoa</taxon>
        <taxon>Chordata</taxon>
        <taxon>Craniata</taxon>
        <taxon>Vertebrata</taxon>
        <taxon>Euteleostomi</taxon>
        <taxon>Actinopterygii</taxon>
        <taxon>Neopterygii</taxon>
        <taxon>Teleostei</taxon>
        <taxon>Neoteleostei</taxon>
        <taxon>Acanthomorphata</taxon>
        <taxon>Ovalentaria</taxon>
        <taxon>Atherinomorphae</taxon>
        <taxon>Beloniformes</taxon>
        <taxon>Adrianichthyidae</taxon>
        <taxon>Oryziinae</taxon>
        <taxon>Oryzias</taxon>
    </lineage>
</organism>
<protein>
    <recommendedName>
        <fullName evidence="1">KHDRBS Qua1 domain-containing protein</fullName>
    </recommendedName>
</protein>
<dbReference type="InterPro" id="IPR032571">
    <property type="entry name" value="Qua1_dom"/>
</dbReference>
<dbReference type="PaxDb" id="30732-ENSOMEP00000010352"/>
<evidence type="ECO:0000259" key="1">
    <source>
        <dbReference type="Pfam" id="PF16274"/>
    </source>
</evidence>
<dbReference type="OMA" id="VECNIRI"/>
<dbReference type="GO" id="GO:0003723">
    <property type="term" value="F:RNA binding"/>
    <property type="evidence" value="ECO:0007669"/>
    <property type="project" value="InterPro"/>
</dbReference>
<evidence type="ECO:0000313" key="3">
    <source>
        <dbReference type="Proteomes" id="UP000261560"/>
    </source>
</evidence>
<dbReference type="Ensembl" id="ENSOMET00000017143.1">
    <property type="protein sequence ID" value="ENSOMEP00000010352.1"/>
    <property type="gene ID" value="ENSOMEG00000011623.1"/>
</dbReference>
<accession>A0A3B3BZW8</accession>
<name>A0A3B3BZW8_ORYME</name>
<dbReference type="Gene3D" id="3.30.1370.10">
    <property type="entry name" value="K Homology domain, type 1"/>
    <property type="match status" value="1"/>
</dbReference>
<proteinExistence type="predicted"/>
<reference evidence="2" key="2">
    <citation type="submission" date="2025-09" db="UniProtKB">
        <authorList>
            <consortium name="Ensembl"/>
        </authorList>
    </citation>
    <scope>IDENTIFICATION</scope>
</reference>
<dbReference type="STRING" id="30732.ENSOMEP00000010352"/>
<dbReference type="AlphaFoldDB" id="A0A3B3BZW8"/>
<reference evidence="2" key="1">
    <citation type="submission" date="2025-08" db="UniProtKB">
        <authorList>
            <consortium name="Ensembl"/>
        </authorList>
    </citation>
    <scope>IDENTIFICATION</scope>
</reference>
<evidence type="ECO:0000313" key="2">
    <source>
        <dbReference type="Ensembl" id="ENSOMEP00000010352.1"/>
    </source>
</evidence>
<dbReference type="InterPro" id="IPR036612">
    <property type="entry name" value="KH_dom_type_1_sf"/>
</dbReference>
<dbReference type="Proteomes" id="UP000261560">
    <property type="component" value="Unplaced"/>
</dbReference>
<sequence>METDKILPELQAEKDALDPAFQHCLRLLEREIEKNQRDEGKEEEKFIDVVINKNMKLGQKVLIPVKQFPKVSDKAADIYIPLIL</sequence>
<keyword evidence="3" id="KW-1185">Reference proteome</keyword>
<dbReference type="Pfam" id="PF16274">
    <property type="entry name" value="Qua1"/>
    <property type="match status" value="1"/>
</dbReference>